<reference evidence="3" key="1">
    <citation type="submission" date="2017-01" db="EMBL/GenBank/DDBJ databases">
        <title>Genome Analysis of Deinococcus marmoris KOPRI26562.</title>
        <authorList>
            <person name="Kim J.H."/>
            <person name="Oh H.-M."/>
        </authorList>
    </citation>
    <scope>NUCLEOTIDE SEQUENCE [LARGE SCALE GENOMIC DNA]</scope>
    <source>
        <strain evidence="3">PAMC 26633</strain>
    </source>
</reference>
<gene>
    <name evidence="2" type="ORF">BSU04_37760</name>
</gene>
<evidence type="ECO:0000313" key="3">
    <source>
        <dbReference type="Proteomes" id="UP000214720"/>
    </source>
</evidence>
<dbReference type="EMBL" id="MTHB01000256">
    <property type="protein sequence ID" value="OXC73091.1"/>
    <property type="molecule type" value="Genomic_DNA"/>
</dbReference>
<dbReference type="GO" id="GO:0032259">
    <property type="term" value="P:methylation"/>
    <property type="evidence" value="ECO:0007669"/>
    <property type="project" value="UniProtKB-KW"/>
</dbReference>
<feature type="domain" description="Methyltransferase" evidence="1">
    <location>
        <begin position="39"/>
        <end position="134"/>
    </location>
</feature>
<protein>
    <submittedName>
        <fullName evidence="2">Methyltransferase</fullName>
    </submittedName>
</protein>
<evidence type="ECO:0000313" key="2">
    <source>
        <dbReference type="EMBL" id="OXC73091.1"/>
    </source>
</evidence>
<sequence length="266" mass="29104">MEAYVHGYQWNENERLQNQARTLTDLLHSDTVYPAGQTVLEAGCGVGAQTVTLAARSPAARFTSIDISSQSIDAAQQKIRAAGLTNVTFQQADIFSLPFEPESFDHVFVCFVLEHLGQPMEALMRLKRLLKPGGTITVIEGDHGSTYFYPDSPAARAAIQCQISLQQQAGGNALIGRQLYPLMNAAGFNQVHVSPRVVYADSSRPDLVDGFTRKTFTAMIEGVRTSAISAGLIKPEDFDDGVRDLHRTTQDDGVFCYTFFKGVGHN</sequence>
<keyword evidence="2" id="KW-0489">Methyltransferase</keyword>
<comment type="caution">
    <text evidence="2">The sequence shown here is derived from an EMBL/GenBank/DDBJ whole genome shotgun (WGS) entry which is preliminary data.</text>
</comment>
<dbReference type="InterPro" id="IPR029063">
    <property type="entry name" value="SAM-dependent_MTases_sf"/>
</dbReference>
<dbReference type="RefSeq" id="WP_089165012.1">
    <property type="nucleotide sequence ID" value="NZ_MTHB01000256.1"/>
</dbReference>
<keyword evidence="2" id="KW-0808">Transferase</keyword>
<dbReference type="Proteomes" id="UP000214720">
    <property type="component" value="Unassembled WGS sequence"/>
</dbReference>
<dbReference type="AlphaFoldDB" id="A0A226WPG9"/>
<dbReference type="GO" id="GO:0008168">
    <property type="term" value="F:methyltransferase activity"/>
    <property type="evidence" value="ECO:0007669"/>
    <property type="project" value="UniProtKB-KW"/>
</dbReference>
<proteinExistence type="predicted"/>
<dbReference type="SUPFAM" id="SSF53335">
    <property type="entry name" value="S-adenosyl-L-methionine-dependent methyltransferases"/>
    <property type="match status" value="1"/>
</dbReference>
<accession>A0A226WPG9</accession>
<dbReference type="Gene3D" id="6.10.140.1580">
    <property type="match status" value="2"/>
</dbReference>
<dbReference type="eggNOG" id="COG2226">
    <property type="taxonomic scope" value="Bacteria"/>
</dbReference>
<dbReference type="InterPro" id="IPR050447">
    <property type="entry name" value="Erg6_SMT_methyltransf"/>
</dbReference>
<dbReference type="CDD" id="cd02440">
    <property type="entry name" value="AdoMet_MTases"/>
    <property type="match status" value="1"/>
</dbReference>
<dbReference type="PANTHER" id="PTHR44068:SF11">
    <property type="entry name" value="GERANYL DIPHOSPHATE 2-C-METHYLTRANSFERASE"/>
    <property type="match status" value="1"/>
</dbReference>
<dbReference type="OrthoDB" id="529208at2"/>
<dbReference type="InterPro" id="IPR041698">
    <property type="entry name" value="Methyltransf_25"/>
</dbReference>
<dbReference type="PANTHER" id="PTHR44068">
    <property type="entry name" value="ZGC:194242"/>
    <property type="match status" value="1"/>
</dbReference>
<dbReference type="Pfam" id="PF13649">
    <property type="entry name" value="Methyltransf_25"/>
    <property type="match status" value="1"/>
</dbReference>
<name>A0A226WPG9_CABSO</name>
<evidence type="ECO:0000259" key="1">
    <source>
        <dbReference type="Pfam" id="PF13649"/>
    </source>
</evidence>
<organism evidence="2 3">
    <name type="scientific">Caballeronia sordidicola</name>
    <name type="common">Burkholderia sordidicola</name>
    <dbReference type="NCBI Taxonomy" id="196367"/>
    <lineage>
        <taxon>Bacteria</taxon>
        <taxon>Pseudomonadati</taxon>
        <taxon>Pseudomonadota</taxon>
        <taxon>Betaproteobacteria</taxon>
        <taxon>Burkholderiales</taxon>
        <taxon>Burkholderiaceae</taxon>
        <taxon>Caballeronia</taxon>
    </lineage>
</organism>
<dbReference type="Gene3D" id="3.40.50.150">
    <property type="entry name" value="Vaccinia Virus protein VP39"/>
    <property type="match status" value="1"/>
</dbReference>